<dbReference type="PANTHER" id="PTHR21256:SF2">
    <property type="entry name" value="HISTIDINE BIOSYNTHESIS TRIFUNCTIONAL PROTEIN"/>
    <property type="match status" value="1"/>
</dbReference>
<accession>A0A178LXM6</accession>
<evidence type="ECO:0000256" key="2">
    <source>
        <dbReference type="ARBA" id="ARBA00022723"/>
    </source>
</evidence>
<feature type="binding site" evidence="5 9">
    <location>
        <position position="234"/>
    </location>
    <ligand>
        <name>substrate</name>
    </ligand>
</feature>
<keyword evidence="5" id="KW-0028">Amino-acid biosynthesis</keyword>
<dbReference type="NCBIfam" id="TIGR00069">
    <property type="entry name" value="hisD"/>
    <property type="match status" value="1"/>
</dbReference>
<evidence type="ECO:0000256" key="5">
    <source>
        <dbReference type="HAMAP-Rule" id="MF_01024"/>
    </source>
</evidence>
<protein>
    <recommendedName>
        <fullName evidence="5">Histidinol dehydrogenase</fullName>
        <shortName evidence="5">HDH</shortName>
        <ecNumber evidence="5">1.1.1.23</ecNumber>
    </recommendedName>
</protein>
<feature type="binding site" evidence="5 10">
    <location>
        <position position="418"/>
    </location>
    <ligand>
        <name>Zn(2+)</name>
        <dbReference type="ChEBI" id="CHEBI:29105"/>
    </ligand>
</feature>
<evidence type="ECO:0000256" key="6">
    <source>
        <dbReference type="PIRNR" id="PIRNR000099"/>
    </source>
</evidence>
<evidence type="ECO:0000256" key="11">
    <source>
        <dbReference type="RuleBase" id="RU004175"/>
    </source>
</evidence>
<dbReference type="GO" id="GO:0005829">
    <property type="term" value="C:cytosol"/>
    <property type="evidence" value="ECO:0007669"/>
    <property type="project" value="TreeGrafter"/>
</dbReference>
<evidence type="ECO:0000256" key="8">
    <source>
        <dbReference type="PIRSR" id="PIRSR000099-2"/>
    </source>
</evidence>
<feature type="binding site" evidence="5 9">
    <location>
        <position position="413"/>
    </location>
    <ligand>
        <name>substrate</name>
    </ligand>
</feature>
<evidence type="ECO:0000256" key="4">
    <source>
        <dbReference type="ARBA" id="ARBA00023002"/>
    </source>
</evidence>
<feature type="active site" description="Proton acceptor" evidence="5 7">
    <location>
        <position position="325"/>
    </location>
</feature>
<dbReference type="GO" id="GO:0000105">
    <property type="term" value="P:L-histidine biosynthetic process"/>
    <property type="evidence" value="ECO:0007669"/>
    <property type="project" value="UniProtKB-UniRule"/>
</dbReference>
<feature type="binding site" evidence="5 10">
    <location>
        <position position="259"/>
    </location>
    <ligand>
        <name>Zn(2+)</name>
        <dbReference type="ChEBI" id="CHEBI:29105"/>
    </ligand>
</feature>
<feature type="binding site" evidence="5 8">
    <location>
        <position position="125"/>
    </location>
    <ligand>
        <name>NAD(+)</name>
        <dbReference type="ChEBI" id="CHEBI:57540"/>
    </ligand>
</feature>
<dbReference type="PANTHER" id="PTHR21256">
    <property type="entry name" value="HISTIDINOL DEHYDROGENASE HDH"/>
    <property type="match status" value="1"/>
</dbReference>
<feature type="binding site" evidence="5 9">
    <location>
        <position position="259"/>
    </location>
    <ligand>
        <name>substrate</name>
    </ligand>
</feature>
<organism evidence="12 13">
    <name type="scientific">Chloroflexus islandicus</name>
    <dbReference type="NCBI Taxonomy" id="1707952"/>
    <lineage>
        <taxon>Bacteria</taxon>
        <taxon>Bacillati</taxon>
        <taxon>Chloroflexota</taxon>
        <taxon>Chloroflexia</taxon>
        <taxon>Chloroflexales</taxon>
        <taxon>Chloroflexineae</taxon>
        <taxon>Chloroflexaceae</taxon>
        <taxon>Chloroflexus</taxon>
    </lineage>
</organism>
<dbReference type="PIRSF" id="PIRSF000099">
    <property type="entry name" value="Histidinol_dh"/>
    <property type="match status" value="1"/>
</dbReference>
<keyword evidence="13" id="KW-1185">Reference proteome</keyword>
<dbReference type="OrthoDB" id="9805269at2"/>
<dbReference type="GO" id="GO:0051287">
    <property type="term" value="F:NAD binding"/>
    <property type="evidence" value="ECO:0007669"/>
    <property type="project" value="InterPro"/>
</dbReference>
<evidence type="ECO:0000256" key="7">
    <source>
        <dbReference type="PIRSR" id="PIRSR000099-1"/>
    </source>
</evidence>
<dbReference type="HAMAP" id="MF_01024">
    <property type="entry name" value="HisD"/>
    <property type="match status" value="1"/>
</dbReference>
<feature type="binding site" evidence="5 8">
    <location>
        <position position="211"/>
    </location>
    <ligand>
        <name>NAD(+)</name>
        <dbReference type="ChEBI" id="CHEBI:57540"/>
    </ligand>
</feature>
<dbReference type="FunFam" id="3.40.50.1980:FF:000001">
    <property type="entry name" value="Histidinol dehydrogenase"/>
    <property type="match status" value="1"/>
</dbReference>
<dbReference type="AlphaFoldDB" id="A0A178LXM6"/>
<comment type="caution">
    <text evidence="12">The sequence shown here is derived from an EMBL/GenBank/DDBJ whole genome shotgun (WGS) entry which is preliminary data.</text>
</comment>
<dbReference type="EC" id="1.1.1.23" evidence="5"/>
<comment type="function">
    <text evidence="5">Catalyzes the sequential NAD-dependent oxidations of L-histidinol to L-histidinaldehyde and then to L-histidine.</text>
</comment>
<evidence type="ECO:0000313" key="13">
    <source>
        <dbReference type="Proteomes" id="UP000078287"/>
    </source>
</evidence>
<dbReference type="Gene3D" id="1.20.5.1300">
    <property type="match status" value="1"/>
</dbReference>
<feature type="binding site" evidence="5 9">
    <location>
        <position position="359"/>
    </location>
    <ligand>
        <name>substrate</name>
    </ligand>
</feature>
<evidence type="ECO:0000256" key="3">
    <source>
        <dbReference type="ARBA" id="ARBA00022833"/>
    </source>
</evidence>
<dbReference type="UniPathway" id="UPA00031">
    <property type="reaction ID" value="UER00014"/>
</dbReference>
<dbReference type="SUPFAM" id="SSF53720">
    <property type="entry name" value="ALDH-like"/>
    <property type="match status" value="1"/>
</dbReference>
<feature type="binding site" evidence="5 10">
    <location>
        <position position="256"/>
    </location>
    <ligand>
        <name>Zn(2+)</name>
        <dbReference type="ChEBI" id="CHEBI:29105"/>
    </ligand>
</feature>
<feature type="binding site" evidence="5 9">
    <location>
        <position position="418"/>
    </location>
    <ligand>
        <name>substrate</name>
    </ligand>
</feature>
<keyword evidence="5" id="KW-0368">Histidine biosynthesis</keyword>
<dbReference type="InterPro" id="IPR016161">
    <property type="entry name" value="Ald_DH/histidinol_DH"/>
</dbReference>
<evidence type="ECO:0000256" key="10">
    <source>
        <dbReference type="PIRSR" id="PIRSR000099-4"/>
    </source>
</evidence>
<proteinExistence type="inferred from homology"/>
<dbReference type="EMBL" id="LWQS01000098">
    <property type="protein sequence ID" value="OAN39412.1"/>
    <property type="molecule type" value="Genomic_DNA"/>
</dbReference>
<dbReference type="RefSeq" id="WP_066791035.1">
    <property type="nucleotide sequence ID" value="NZ_LWQS01000098.1"/>
</dbReference>
<dbReference type="GO" id="GO:0004399">
    <property type="term" value="F:histidinol dehydrogenase activity"/>
    <property type="evidence" value="ECO:0007669"/>
    <property type="project" value="UniProtKB-UniRule"/>
</dbReference>
<feature type="binding site" evidence="5 8">
    <location>
        <position position="188"/>
    </location>
    <ligand>
        <name>NAD(+)</name>
        <dbReference type="ChEBI" id="CHEBI:57540"/>
    </ligand>
</feature>
<feature type="binding site" evidence="5 10">
    <location>
        <position position="359"/>
    </location>
    <ligand>
        <name>Zn(2+)</name>
        <dbReference type="ChEBI" id="CHEBI:29105"/>
    </ligand>
</feature>
<reference evidence="12 13" key="1">
    <citation type="submission" date="2016-04" db="EMBL/GenBank/DDBJ databases">
        <title>Chloroflexus islandicus sp. nov., a thermophilic filamentous anoxygenic phototrophic bacterium from geyser Strokkur (Iceland).</title>
        <authorList>
            <person name="Gaisin V.A."/>
            <person name="Kalashnikov A.M."/>
            <person name="Sukhacheva M.V."/>
            <person name="Grouzdev D.S."/>
            <person name="Ivanov T.M."/>
            <person name="Kuznetsov B."/>
            <person name="Gorlenko V.M."/>
        </authorList>
    </citation>
    <scope>NUCLEOTIDE SEQUENCE [LARGE SCALE GENOMIC DNA]</scope>
    <source>
        <strain evidence="13">isl-2</strain>
    </source>
</reference>
<comment type="cofactor">
    <cofactor evidence="5 10">
        <name>Zn(2+)</name>
        <dbReference type="ChEBI" id="CHEBI:29105"/>
    </cofactor>
    <text evidence="5 10">Binds 1 zinc ion per subunit.</text>
</comment>
<keyword evidence="4 5" id="KW-0560">Oxidoreductase</keyword>
<dbReference type="STRING" id="1707952.A6A03_19570"/>
<dbReference type="PRINTS" id="PR00083">
    <property type="entry name" value="HOLDHDRGNASE"/>
</dbReference>
<name>A0A178LXM6_9CHLR</name>
<evidence type="ECO:0000256" key="1">
    <source>
        <dbReference type="ARBA" id="ARBA00010178"/>
    </source>
</evidence>
<feature type="active site" description="Proton acceptor" evidence="5 7">
    <location>
        <position position="326"/>
    </location>
</feature>
<comment type="similarity">
    <text evidence="1 5 6 11">Belongs to the histidinol dehydrogenase family.</text>
</comment>
<dbReference type="InterPro" id="IPR012131">
    <property type="entry name" value="Hstdl_DH"/>
</dbReference>
<feature type="binding site" evidence="5 9">
    <location>
        <position position="256"/>
    </location>
    <ligand>
        <name>substrate</name>
    </ligand>
</feature>
<dbReference type="Pfam" id="PF00815">
    <property type="entry name" value="Histidinol_dh"/>
    <property type="match status" value="1"/>
</dbReference>
<comment type="pathway">
    <text evidence="5">Amino-acid biosynthesis; L-histidine biosynthesis; L-histidine from 5-phospho-alpha-D-ribose 1-diphosphate: step 9/9.</text>
</comment>
<keyword evidence="3 5" id="KW-0862">Zinc</keyword>
<keyword evidence="2 5" id="KW-0479">Metal-binding</keyword>
<gene>
    <name evidence="5" type="primary">hisD</name>
    <name evidence="12" type="ORF">A6A03_19570</name>
</gene>
<sequence length="435" mass="46301">MAIPIMTDLDAARAGILRRMPLDDDAATTRVVAEIIADVRQRGDNALREYTLRFDGVERTAIEIPRERWAAAAADLDPALRRALLLAISEIRRFHERQLRNSWVEFGVEGALGQIVRPLDRVGIYVPGGAAPLPSSLIHAAVPARVAGVREIVVCSPPQRATGEPAAIVLAAAHLAGVDRVFAVGGAQAIAAMAYGTESIPRVDTVAGPGNRYVIQAMRMVYGTVGVVSLPGPTETLIIADQTANPRAVAADLLAQAEHVEASAILLTTDQVLAEQVQQEVERQLAVLPDANARAAREAVTQRGGIVLVPDLATAFRLANEYGPEHLCLLIADPWQYVGEVRNAGGVFLGEESFEVLGDYVAGPSHIMPTEGTARYASPVNVDSFRKVISLVGVNRAGLSRIGPAAMRLAEAEGLFAHAAAVRARLESLDTDGRD</sequence>
<dbReference type="Proteomes" id="UP000078287">
    <property type="component" value="Unassembled WGS sequence"/>
</dbReference>
<dbReference type="CDD" id="cd06572">
    <property type="entry name" value="Histidinol_dh"/>
    <property type="match status" value="1"/>
</dbReference>
<feature type="binding site" evidence="5 9">
    <location>
        <position position="326"/>
    </location>
    <ligand>
        <name>substrate</name>
    </ligand>
</feature>
<comment type="catalytic activity">
    <reaction evidence="5">
        <text>L-histidinol + 2 NAD(+) + H2O = L-histidine + 2 NADH + 3 H(+)</text>
        <dbReference type="Rhea" id="RHEA:20641"/>
        <dbReference type="ChEBI" id="CHEBI:15377"/>
        <dbReference type="ChEBI" id="CHEBI:15378"/>
        <dbReference type="ChEBI" id="CHEBI:57540"/>
        <dbReference type="ChEBI" id="CHEBI:57595"/>
        <dbReference type="ChEBI" id="CHEBI:57699"/>
        <dbReference type="ChEBI" id="CHEBI:57945"/>
        <dbReference type="EC" id="1.1.1.23"/>
    </reaction>
</comment>
<dbReference type="InterPro" id="IPR022695">
    <property type="entry name" value="Histidinol_DH_monofunct"/>
</dbReference>
<dbReference type="Gene3D" id="3.40.50.1980">
    <property type="entry name" value="Nitrogenase molybdenum iron protein domain"/>
    <property type="match status" value="2"/>
</dbReference>
<keyword evidence="5 8" id="KW-0520">NAD</keyword>
<evidence type="ECO:0000256" key="9">
    <source>
        <dbReference type="PIRSR" id="PIRSR000099-3"/>
    </source>
</evidence>
<dbReference type="GO" id="GO:0008270">
    <property type="term" value="F:zinc ion binding"/>
    <property type="evidence" value="ECO:0007669"/>
    <property type="project" value="UniProtKB-UniRule"/>
</dbReference>
<evidence type="ECO:0000313" key="12">
    <source>
        <dbReference type="EMBL" id="OAN39412.1"/>
    </source>
</evidence>